<keyword evidence="7" id="KW-1185">Reference proteome</keyword>
<evidence type="ECO:0000256" key="3">
    <source>
        <dbReference type="ARBA" id="ARBA00022525"/>
    </source>
</evidence>
<evidence type="ECO:0000256" key="2">
    <source>
        <dbReference type="ARBA" id="ARBA00010400"/>
    </source>
</evidence>
<dbReference type="Pfam" id="PF16810">
    <property type="entry name" value="RXLR"/>
    <property type="match status" value="1"/>
</dbReference>
<gene>
    <name evidence="6" type="ORF">PHMEG_0002464</name>
</gene>
<feature type="signal peptide" evidence="5">
    <location>
        <begin position="1"/>
        <end position="21"/>
    </location>
</feature>
<proteinExistence type="inferred from homology"/>
<name>A0A225X0N7_9STRA</name>
<keyword evidence="3" id="KW-0964">Secreted</keyword>
<dbReference type="AlphaFoldDB" id="A0A225X0N7"/>
<protein>
    <submittedName>
        <fullName evidence="6">RxLR effector protein</fullName>
    </submittedName>
</protein>
<accession>A0A225X0N7</accession>
<evidence type="ECO:0000256" key="1">
    <source>
        <dbReference type="ARBA" id="ARBA00004613"/>
    </source>
</evidence>
<organism evidence="6 7">
    <name type="scientific">Phytophthora megakarya</name>
    <dbReference type="NCBI Taxonomy" id="4795"/>
    <lineage>
        <taxon>Eukaryota</taxon>
        <taxon>Sar</taxon>
        <taxon>Stramenopiles</taxon>
        <taxon>Oomycota</taxon>
        <taxon>Peronosporomycetes</taxon>
        <taxon>Peronosporales</taxon>
        <taxon>Peronosporaceae</taxon>
        <taxon>Phytophthora</taxon>
    </lineage>
</organism>
<reference evidence="7" key="1">
    <citation type="submission" date="2017-03" db="EMBL/GenBank/DDBJ databases">
        <title>Phytopthora megakarya and P. palmivora, two closely related causual agents of cacao black pod achieved similar genome size and gene model numbers by different mechanisms.</title>
        <authorList>
            <person name="Ali S."/>
            <person name="Shao J."/>
            <person name="Larry D.J."/>
            <person name="Kronmiller B."/>
            <person name="Shen D."/>
            <person name="Strem M.D."/>
            <person name="Melnick R.L."/>
            <person name="Guiltinan M.J."/>
            <person name="Tyler B.M."/>
            <person name="Meinhardt L.W."/>
            <person name="Bailey B.A."/>
        </authorList>
    </citation>
    <scope>NUCLEOTIDE SEQUENCE [LARGE SCALE GENOMIC DNA]</scope>
    <source>
        <strain evidence="7">zdho120</strain>
    </source>
</reference>
<evidence type="ECO:0000313" key="6">
    <source>
        <dbReference type="EMBL" id="OWZ22789.1"/>
    </source>
</evidence>
<comment type="caution">
    <text evidence="6">The sequence shown here is derived from an EMBL/GenBank/DDBJ whole genome shotgun (WGS) entry which is preliminary data.</text>
</comment>
<comment type="similarity">
    <text evidence="2">Belongs to the RxLR effector family.</text>
</comment>
<dbReference type="OrthoDB" id="126711at2759"/>
<dbReference type="InterPro" id="IPR031825">
    <property type="entry name" value="RXLR"/>
</dbReference>
<sequence length="459" mass="52642">MRGRGIFLVGVVALLVNNVFSTETTRQTLTSANLIVAGSSTSRLLRVEKSANVDSYSFKDTVRGDDGEERVGEVKALEKLKSLKPVKSFTRSMSRASKSIADKLSPMLPKSRLEAWSKSGKSVSFVKKELGLENLSGVAFKEAKNFQYYDDFVISQLPIWTKKQLTPDEVIAQLGLQGLSGTALKTNPNFKYYEEFLKTQILVWEKDMLAVDDVLLRLNLNTLTGATRTEAVNFKYYNEFVINQMKSWMANNVPVDDVMVKLNLNGLSGDDFLNHPNYPYYKSFVVSKLKSWATYDVSPNDVRINLGLGHLNGQMLESHPNFKFLQRYENKLIKYQEDGWLKHGVTTYEYWNAYQVYRVKPSRRKSTNTYKAYKNYVEKMDNYIIGLKEDGFDIPPNLISKDASPEELWEKTLIWTSNKRPDWYVKYSLGLDGLGENAMKEAPNLKLYEYYLDGMKRIQ</sequence>
<keyword evidence="4 5" id="KW-0732">Signal</keyword>
<dbReference type="EMBL" id="NBNE01000109">
    <property type="protein sequence ID" value="OWZ22789.1"/>
    <property type="molecule type" value="Genomic_DNA"/>
</dbReference>
<evidence type="ECO:0000256" key="5">
    <source>
        <dbReference type="SAM" id="SignalP"/>
    </source>
</evidence>
<dbReference type="Proteomes" id="UP000198211">
    <property type="component" value="Unassembled WGS sequence"/>
</dbReference>
<comment type="subcellular location">
    <subcellularLocation>
        <location evidence="1">Secreted</location>
    </subcellularLocation>
</comment>
<evidence type="ECO:0000256" key="4">
    <source>
        <dbReference type="ARBA" id="ARBA00022729"/>
    </source>
</evidence>
<feature type="chain" id="PRO_5012804775" evidence="5">
    <location>
        <begin position="22"/>
        <end position="459"/>
    </location>
</feature>
<evidence type="ECO:0000313" key="7">
    <source>
        <dbReference type="Proteomes" id="UP000198211"/>
    </source>
</evidence>